<organism evidence="2 3">
    <name type="scientific">Callosobruchus maculatus</name>
    <name type="common">Southern cowpea weevil</name>
    <name type="synonym">Pulse bruchid</name>
    <dbReference type="NCBI Taxonomy" id="64391"/>
    <lineage>
        <taxon>Eukaryota</taxon>
        <taxon>Metazoa</taxon>
        <taxon>Ecdysozoa</taxon>
        <taxon>Arthropoda</taxon>
        <taxon>Hexapoda</taxon>
        <taxon>Insecta</taxon>
        <taxon>Pterygota</taxon>
        <taxon>Neoptera</taxon>
        <taxon>Endopterygota</taxon>
        <taxon>Coleoptera</taxon>
        <taxon>Polyphaga</taxon>
        <taxon>Cucujiformia</taxon>
        <taxon>Chrysomeloidea</taxon>
        <taxon>Chrysomelidae</taxon>
        <taxon>Bruchinae</taxon>
        <taxon>Bruchini</taxon>
        <taxon>Callosobruchus</taxon>
    </lineage>
</organism>
<feature type="region of interest" description="Disordered" evidence="1">
    <location>
        <begin position="51"/>
        <end position="100"/>
    </location>
</feature>
<feature type="compositionally biased region" description="Basic and acidic residues" evidence="1">
    <location>
        <begin position="70"/>
        <end position="79"/>
    </location>
</feature>
<evidence type="ECO:0000313" key="2">
    <source>
        <dbReference type="EMBL" id="VEN60327.1"/>
    </source>
</evidence>
<keyword evidence="3" id="KW-1185">Reference proteome</keyword>
<sequence>MQSLRLQPTCSPMSLQHGAVQAVGPSIRRRLPEVPALHRWSALPLLPRGLLQGPHQADHPSQSMQTLRLPPDRGIREDVQPANRSMSLQRRRGRHHLQPLCQGIPTEPIAYRSMHQNPDSADDGDRRGRRRIRRRIRLALAGR</sequence>
<reference evidence="2 3" key="1">
    <citation type="submission" date="2019-01" db="EMBL/GenBank/DDBJ databases">
        <authorList>
            <person name="Sayadi A."/>
        </authorList>
    </citation>
    <scope>NUCLEOTIDE SEQUENCE [LARGE SCALE GENOMIC DNA]</scope>
</reference>
<evidence type="ECO:0000313" key="3">
    <source>
        <dbReference type="Proteomes" id="UP000410492"/>
    </source>
</evidence>
<proteinExistence type="predicted"/>
<gene>
    <name evidence="2" type="ORF">CALMAC_LOCUS18066</name>
</gene>
<protein>
    <submittedName>
        <fullName evidence="2">Uncharacterized protein</fullName>
    </submittedName>
</protein>
<evidence type="ECO:0000256" key="1">
    <source>
        <dbReference type="SAM" id="MobiDB-lite"/>
    </source>
</evidence>
<name>A0A653DKG4_CALMS</name>
<dbReference type="AlphaFoldDB" id="A0A653DKG4"/>
<dbReference type="Proteomes" id="UP000410492">
    <property type="component" value="Unassembled WGS sequence"/>
</dbReference>
<dbReference type="EMBL" id="CAACVG010012491">
    <property type="protein sequence ID" value="VEN60327.1"/>
    <property type="molecule type" value="Genomic_DNA"/>
</dbReference>
<accession>A0A653DKG4</accession>
<feature type="region of interest" description="Disordered" evidence="1">
    <location>
        <begin position="112"/>
        <end position="131"/>
    </location>
</feature>
<dbReference type="OrthoDB" id="10491445at2759"/>